<reference evidence="1 2" key="1">
    <citation type="journal article" date="2013" name="ISME J.">
        <title>Comparative genomics of pathogenic lineages of Vibrio nigripulchritudo identifies virulence-associated traits.</title>
        <authorList>
            <person name="Goudenege D."/>
            <person name="Labreuche Y."/>
            <person name="Krin E."/>
            <person name="Ansquer D."/>
            <person name="Mangenot S."/>
            <person name="Calteau A."/>
            <person name="Medigue C."/>
            <person name="Mazel D."/>
            <person name="Polz M.F."/>
            <person name="Le Roux F."/>
        </authorList>
    </citation>
    <scope>NUCLEOTIDE SEQUENCE [LARGE SCALE GENOMIC DNA]</scope>
    <source>
        <strain evidence="1 2">SOn1</strain>
    </source>
</reference>
<accession>A0AAV2VWM1</accession>
<proteinExistence type="predicted"/>
<dbReference type="Proteomes" id="UP000018211">
    <property type="component" value="Unassembled WGS sequence"/>
</dbReference>
<evidence type="ECO:0000313" key="2">
    <source>
        <dbReference type="Proteomes" id="UP000018211"/>
    </source>
</evidence>
<dbReference type="RefSeq" id="WP_004405752.1">
    <property type="nucleotide sequence ID" value="NZ_LK391965.1"/>
</dbReference>
<protein>
    <recommendedName>
        <fullName evidence="3">Pyridoxamine 5'-phosphate oxidase putative domain-containing protein</fullName>
    </recommendedName>
</protein>
<evidence type="ECO:0000313" key="1">
    <source>
        <dbReference type="EMBL" id="CCO48999.1"/>
    </source>
</evidence>
<sequence>MNNDLPIIETLDELEQFLISVESGSLGLNGVAGIALATSNADGRPFVAVLDDNHQLLLGRWVSSHVYENGKDMVRNGPSRKH</sequence>
<name>A0AAV2VWM1_9VIBR</name>
<evidence type="ECO:0008006" key="3">
    <source>
        <dbReference type="Google" id="ProtNLM"/>
    </source>
</evidence>
<dbReference type="EMBL" id="CAOF01000172">
    <property type="protein sequence ID" value="CCO48999.1"/>
    <property type="molecule type" value="Genomic_DNA"/>
</dbReference>
<comment type="caution">
    <text evidence="1">The sequence shown here is derived from an EMBL/GenBank/DDBJ whole genome shotgun (WGS) entry which is preliminary data.</text>
</comment>
<dbReference type="AlphaFoldDB" id="A0AAV2VWM1"/>
<gene>
    <name evidence="1" type="ORF">VIBNISOn1_770020</name>
</gene>
<organism evidence="1 2">
    <name type="scientific">Vibrio nigripulchritudo SOn1</name>
    <dbReference type="NCBI Taxonomy" id="1238450"/>
    <lineage>
        <taxon>Bacteria</taxon>
        <taxon>Pseudomonadati</taxon>
        <taxon>Pseudomonadota</taxon>
        <taxon>Gammaproteobacteria</taxon>
        <taxon>Vibrionales</taxon>
        <taxon>Vibrionaceae</taxon>
        <taxon>Vibrio</taxon>
    </lineage>
</organism>